<dbReference type="InterPro" id="IPR020058">
    <property type="entry name" value="Glu/Gln-tRNA-synth_Ib_cat-dom"/>
</dbReference>
<dbReference type="EMBL" id="JAEKPD010000008">
    <property type="protein sequence ID" value="MBJ3762981.1"/>
    <property type="molecule type" value="Genomic_DNA"/>
</dbReference>
<sequence length="281" mass="31158">MLVTRFAPSPTGPLHLGHAYSALVIQRLAGDGHVLLRLEDTDSTRVRPQFATQILDDLDWLGFRWDGAVRTQSKHRAEYDAALELLAALGLLYPCRCTRRDIADAGARAGKQGLVYPGSCRGRPMREAEPGDALRLDVAKALERTGPLPSFRELGPLHAGAYRPDPEDLVRQIGDPVLRRRMTRDIAYDLACPHDDALQGVTHVIRGADLWDSTPLHVLIQTVMGWPVPRYYHHALVRDDTGRRLAKIDRSKAISKYRSEGLSRADVIALLPALPLKPLAP</sequence>
<dbReference type="Pfam" id="PF00749">
    <property type="entry name" value="tRNA-synt_1c"/>
    <property type="match status" value="2"/>
</dbReference>
<dbReference type="PROSITE" id="PS00178">
    <property type="entry name" value="AA_TRNA_LIGASE_I"/>
    <property type="match status" value="1"/>
</dbReference>
<evidence type="ECO:0000256" key="3">
    <source>
        <dbReference type="ARBA" id="ARBA00022741"/>
    </source>
</evidence>
<dbReference type="InterPro" id="IPR000924">
    <property type="entry name" value="Glu/Gln-tRNA-synth"/>
</dbReference>
<accession>A0A934IC81</accession>
<reference evidence="9" key="1">
    <citation type="submission" date="2020-12" db="EMBL/GenBank/DDBJ databases">
        <title>Bacterial taxonomy.</title>
        <authorList>
            <person name="Pan X."/>
        </authorList>
    </citation>
    <scope>NUCLEOTIDE SEQUENCE</scope>
    <source>
        <strain evidence="9">KCTC 52957</strain>
    </source>
</reference>
<comment type="similarity">
    <text evidence="7">Belongs to the class-I aminoacyl-tRNA synthetase family.</text>
</comment>
<keyword evidence="5 7" id="KW-0067">ATP-binding</keyword>
<keyword evidence="10" id="KW-1185">Reference proteome</keyword>
<keyword evidence="7" id="KW-0648">Protein biosynthesis</keyword>
<keyword evidence="2" id="KW-0479">Metal-binding</keyword>
<dbReference type="EC" id="6.1.1.-" evidence="9"/>
<dbReference type="GO" id="GO:0004818">
    <property type="term" value="F:glutamate-tRNA ligase activity"/>
    <property type="evidence" value="ECO:0007669"/>
    <property type="project" value="TreeGrafter"/>
</dbReference>
<evidence type="ECO:0000313" key="10">
    <source>
        <dbReference type="Proteomes" id="UP000642488"/>
    </source>
</evidence>
<keyword evidence="3 7" id="KW-0547">Nucleotide-binding</keyword>
<organism evidence="9 10">
    <name type="scientific">Palleronia pontilimi</name>
    <dbReference type="NCBI Taxonomy" id="1964209"/>
    <lineage>
        <taxon>Bacteria</taxon>
        <taxon>Pseudomonadati</taxon>
        <taxon>Pseudomonadota</taxon>
        <taxon>Alphaproteobacteria</taxon>
        <taxon>Rhodobacterales</taxon>
        <taxon>Roseobacteraceae</taxon>
        <taxon>Palleronia</taxon>
    </lineage>
</organism>
<dbReference type="GO" id="GO:0005829">
    <property type="term" value="C:cytosol"/>
    <property type="evidence" value="ECO:0007669"/>
    <property type="project" value="TreeGrafter"/>
</dbReference>
<dbReference type="AlphaFoldDB" id="A0A934IC81"/>
<dbReference type="PANTHER" id="PTHR43311">
    <property type="entry name" value="GLUTAMATE--TRNA LIGASE"/>
    <property type="match status" value="1"/>
</dbReference>
<evidence type="ECO:0000256" key="6">
    <source>
        <dbReference type="ARBA" id="ARBA00023146"/>
    </source>
</evidence>
<evidence type="ECO:0000256" key="1">
    <source>
        <dbReference type="ARBA" id="ARBA00022598"/>
    </source>
</evidence>
<dbReference type="InterPro" id="IPR014729">
    <property type="entry name" value="Rossmann-like_a/b/a_fold"/>
</dbReference>
<dbReference type="GO" id="GO:0005524">
    <property type="term" value="F:ATP binding"/>
    <property type="evidence" value="ECO:0007669"/>
    <property type="project" value="UniProtKB-KW"/>
</dbReference>
<feature type="domain" description="Glutamyl/glutaminyl-tRNA synthetase class Ib catalytic" evidence="8">
    <location>
        <begin position="2"/>
        <end position="103"/>
    </location>
</feature>
<evidence type="ECO:0000256" key="4">
    <source>
        <dbReference type="ARBA" id="ARBA00022833"/>
    </source>
</evidence>
<dbReference type="NCBIfam" id="NF004315">
    <property type="entry name" value="PRK05710.1-4"/>
    <property type="match status" value="1"/>
</dbReference>
<evidence type="ECO:0000313" key="9">
    <source>
        <dbReference type="EMBL" id="MBJ3762981.1"/>
    </source>
</evidence>
<evidence type="ECO:0000259" key="8">
    <source>
        <dbReference type="Pfam" id="PF00749"/>
    </source>
</evidence>
<dbReference type="Proteomes" id="UP000642488">
    <property type="component" value="Unassembled WGS sequence"/>
</dbReference>
<dbReference type="PRINTS" id="PR00987">
    <property type="entry name" value="TRNASYNTHGLU"/>
</dbReference>
<gene>
    <name evidence="9" type="primary">gluQRS</name>
    <name evidence="9" type="ORF">ILP92_09520</name>
</gene>
<name>A0A934IC81_9RHOB</name>
<keyword evidence="4" id="KW-0862">Zinc</keyword>
<dbReference type="Gene3D" id="3.40.50.620">
    <property type="entry name" value="HUPs"/>
    <property type="match status" value="1"/>
</dbReference>
<keyword evidence="1 7" id="KW-0436">Ligase</keyword>
<dbReference type="InterPro" id="IPR049940">
    <property type="entry name" value="GluQ/Sye"/>
</dbReference>
<dbReference type="GO" id="GO:0006424">
    <property type="term" value="P:glutamyl-tRNA aminoacylation"/>
    <property type="evidence" value="ECO:0007669"/>
    <property type="project" value="TreeGrafter"/>
</dbReference>
<evidence type="ECO:0000256" key="7">
    <source>
        <dbReference type="RuleBase" id="RU363037"/>
    </source>
</evidence>
<dbReference type="RefSeq" id="WP_198916152.1">
    <property type="nucleotide sequence ID" value="NZ_JAEKPD010000008.1"/>
</dbReference>
<dbReference type="PANTHER" id="PTHR43311:SF1">
    <property type="entry name" value="GLUTAMYL-Q TRNA(ASP) SYNTHETASE"/>
    <property type="match status" value="1"/>
</dbReference>
<feature type="domain" description="Glutamyl/glutaminyl-tRNA synthetase class Ib catalytic" evidence="8">
    <location>
        <begin position="187"/>
        <end position="270"/>
    </location>
</feature>
<proteinExistence type="inferred from homology"/>
<keyword evidence="6 7" id="KW-0030">Aminoacyl-tRNA synthetase</keyword>
<dbReference type="SUPFAM" id="SSF52374">
    <property type="entry name" value="Nucleotidylyl transferase"/>
    <property type="match status" value="1"/>
</dbReference>
<comment type="caution">
    <text evidence="9">The sequence shown here is derived from an EMBL/GenBank/DDBJ whole genome shotgun (WGS) entry which is preliminary data.</text>
</comment>
<protein>
    <submittedName>
        <fullName evidence="9">tRNA glutamyl-Q(34) synthetase GluQRS</fullName>
        <ecNumber evidence="9">6.1.1.-</ecNumber>
    </submittedName>
</protein>
<dbReference type="InterPro" id="IPR001412">
    <property type="entry name" value="aa-tRNA-synth_I_CS"/>
</dbReference>
<evidence type="ECO:0000256" key="5">
    <source>
        <dbReference type="ARBA" id="ARBA00022840"/>
    </source>
</evidence>
<evidence type="ECO:0000256" key="2">
    <source>
        <dbReference type="ARBA" id="ARBA00022723"/>
    </source>
</evidence>